<dbReference type="InterPro" id="IPR001173">
    <property type="entry name" value="Glyco_trans_2-like"/>
</dbReference>
<dbReference type="SUPFAM" id="SSF53448">
    <property type="entry name" value="Nucleotide-diphospho-sugar transferases"/>
    <property type="match status" value="1"/>
</dbReference>
<evidence type="ECO:0000313" key="3">
    <source>
        <dbReference type="Proteomes" id="UP000711614"/>
    </source>
</evidence>
<dbReference type="Proteomes" id="UP000711614">
    <property type="component" value="Unassembled WGS sequence"/>
</dbReference>
<organism evidence="2 3">
    <name type="scientific">Arthrobacter stackebrandtii</name>
    <dbReference type="NCBI Taxonomy" id="272161"/>
    <lineage>
        <taxon>Bacteria</taxon>
        <taxon>Bacillati</taxon>
        <taxon>Actinomycetota</taxon>
        <taxon>Actinomycetes</taxon>
        <taxon>Micrococcales</taxon>
        <taxon>Micrococcaceae</taxon>
        <taxon>Arthrobacter</taxon>
    </lineage>
</organism>
<dbReference type="Gene3D" id="3.90.550.10">
    <property type="entry name" value="Spore Coat Polysaccharide Biosynthesis Protein SpsA, Chain A"/>
    <property type="match status" value="1"/>
</dbReference>
<feature type="domain" description="Glycosyltransferase 2-like" evidence="1">
    <location>
        <begin position="7"/>
        <end position="149"/>
    </location>
</feature>
<dbReference type="Pfam" id="PF00535">
    <property type="entry name" value="Glycos_transf_2"/>
    <property type="match status" value="1"/>
</dbReference>
<reference evidence="2 3" key="1">
    <citation type="submission" date="2021-03" db="EMBL/GenBank/DDBJ databases">
        <title>Sequencing the genomes of 1000 actinobacteria strains.</title>
        <authorList>
            <person name="Klenk H.-P."/>
        </authorList>
    </citation>
    <scope>NUCLEOTIDE SEQUENCE [LARGE SCALE GENOMIC DNA]</scope>
    <source>
        <strain evidence="2 3">DSM 16005</strain>
    </source>
</reference>
<gene>
    <name evidence="2" type="ORF">JOF48_002556</name>
</gene>
<accession>A0ABS4YZ82</accession>
<name>A0ABS4YZ82_9MICC</name>
<proteinExistence type="predicted"/>
<comment type="caution">
    <text evidence="2">The sequence shown here is derived from an EMBL/GenBank/DDBJ whole genome shotgun (WGS) entry which is preliminary data.</text>
</comment>
<dbReference type="InterPro" id="IPR029044">
    <property type="entry name" value="Nucleotide-diphossugar_trans"/>
</dbReference>
<protein>
    <recommendedName>
        <fullName evidence="1">Glycosyltransferase 2-like domain-containing protein</fullName>
    </recommendedName>
</protein>
<evidence type="ECO:0000313" key="2">
    <source>
        <dbReference type="EMBL" id="MBP2413757.1"/>
    </source>
</evidence>
<dbReference type="EMBL" id="JAGIOI010000001">
    <property type="protein sequence ID" value="MBP2413757.1"/>
    <property type="molecule type" value="Genomic_DNA"/>
</dbReference>
<sequence>MSQSIDVVIPVHSAARPLSRALASVLSQKAELTALGVELRTTVVCHNIAVEEMQASIAEALATDDAVTWLPCHDGGTSPAGPRNAALAASTATFLSFLDSDDHLEPGSLAAWWRTARDNDAAAVIAPLRKPEGDILRTPRIRPSMPAVLDPVRDGLAYRSLPFGLLRRHALTNCGFGYAEDIPIGEDLETTLKLWFRGGRIAYPYGAPAYCQTDDAGTDRVTSTLRPLADEFQWLDAMVQSPWLRQAPLRERRTIALKLMRIHGIGALLRRGTGDGPDEVGVWSPSEQAAWLQISRSLRDMAGGELPALSRKDAQLCREAAKADSTEELRAAVVRHSGAGRVGELLTDNPLAVVSRDSVLRHYVLEVLRTRKGVFALR</sequence>
<dbReference type="RefSeq" id="WP_209681276.1">
    <property type="nucleotide sequence ID" value="NZ_JAGIOI010000001.1"/>
</dbReference>
<keyword evidence="3" id="KW-1185">Reference proteome</keyword>
<evidence type="ECO:0000259" key="1">
    <source>
        <dbReference type="Pfam" id="PF00535"/>
    </source>
</evidence>
<dbReference type="CDD" id="cd00761">
    <property type="entry name" value="Glyco_tranf_GTA_type"/>
    <property type="match status" value="1"/>
</dbReference>